<evidence type="ECO:0008006" key="5">
    <source>
        <dbReference type="Google" id="ProtNLM"/>
    </source>
</evidence>
<feature type="region of interest" description="Disordered" evidence="1">
    <location>
        <begin position="1"/>
        <end position="27"/>
    </location>
</feature>
<gene>
    <name evidence="3" type="ORF">ONB1V03_LOCUS12964</name>
</gene>
<dbReference type="AlphaFoldDB" id="A0A7R9MC10"/>
<dbReference type="PANTHER" id="PTHR38337:SF1">
    <property type="entry name" value="GUSTATORY RECEPTOR"/>
    <property type="match status" value="1"/>
</dbReference>
<feature type="transmembrane region" description="Helical" evidence="2">
    <location>
        <begin position="111"/>
        <end position="132"/>
    </location>
</feature>
<evidence type="ECO:0000256" key="1">
    <source>
        <dbReference type="SAM" id="MobiDB-lite"/>
    </source>
</evidence>
<evidence type="ECO:0000313" key="4">
    <source>
        <dbReference type="Proteomes" id="UP000728032"/>
    </source>
</evidence>
<accession>A0A7R9MC10</accession>
<feature type="transmembrane region" description="Helical" evidence="2">
    <location>
        <begin position="406"/>
        <end position="426"/>
    </location>
</feature>
<protein>
    <recommendedName>
        <fullName evidence="5">Gustatory receptor</fullName>
    </recommendedName>
</protein>
<name>A0A7R9MC10_9ACAR</name>
<reference evidence="3" key="1">
    <citation type="submission" date="2020-11" db="EMBL/GenBank/DDBJ databases">
        <authorList>
            <person name="Tran Van P."/>
        </authorList>
    </citation>
    <scope>NUCLEOTIDE SEQUENCE</scope>
</reference>
<feature type="transmembrane region" description="Helical" evidence="2">
    <location>
        <begin position="262"/>
        <end position="284"/>
    </location>
</feature>
<feature type="non-terminal residue" evidence="3">
    <location>
        <position position="1"/>
    </location>
</feature>
<sequence length="439" mass="50147">MFLSSHKQSSLSSNQSNNELIDTMSTTDPHTDISVQFETSHREIFDTFEHLDENYQNVSEADLQESTSVALYLCKRKILKPYFQMLALLGWRPIIYPIAPEVTLHAKAFNWIYTALVITFILVGYVLQYASCFRQDGYPPYRNQTNDQLIIKSDNKWSTPLPLLYNTFNYDNKSTTHLLSSTYSYPESDGNESSVKCSGNFISLYLIPDLLHLFAYIFVFHLMRTPECEILQNLLERAFLQSTRINGWFIAQKKLVNNLRTFLWLCVTWVGVSVIGHTVHITVFQEICFTWMATGNELVVKIMTGLTILSLTWNDIICAAIVTSYSLHCQLNIQYIKNLVSAVREKRIDFQEFSKRAGESQKFVEYLNSEQALGVSLLIVNFGCRAVVAVFGLLSQQIVVTNDLKIAAMVLISSLLWLSLLSVPIVQAVRLTNCCQDLR</sequence>
<evidence type="ECO:0000256" key="2">
    <source>
        <dbReference type="SAM" id="Phobius"/>
    </source>
</evidence>
<keyword evidence="2" id="KW-0472">Membrane</keyword>
<evidence type="ECO:0000313" key="3">
    <source>
        <dbReference type="EMBL" id="CAD7656327.1"/>
    </source>
</evidence>
<feature type="transmembrane region" description="Helical" evidence="2">
    <location>
        <begin position="202"/>
        <end position="223"/>
    </location>
</feature>
<dbReference type="PANTHER" id="PTHR38337">
    <property type="entry name" value="AGAP010540-PA"/>
    <property type="match status" value="1"/>
</dbReference>
<organism evidence="3">
    <name type="scientific">Oppiella nova</name>
    <dbReference type="NCBI Taxonomy" id="334625"/>
    <lineage>
        <taxon>Eukaryota</taxon>
        <taxon>Metazoa</taxon>
        <taxon>Ecdysozoa</taxon>
        <taxon>Arthropoda</taxon>
        <taxon>Chelicerata</taxon>
        <taxon>Arachnida</taxon>
        <taxon>Acari</taxon>
        <taxon>Acariformes</taxon>
        <taxon>Sarcoptiformes</taxon>
        <taxon>Oribatida</taxon>
        <taxon>Brachypylina</taxon>
        <taxon>Oppioidea</taxon>
        <taxon>Oppiidae</taxon>
        <taxon>Oppiella</taxon>
    </lineage>
</organism>
<keyword evidence="2" id="KW-1133">Transmembrane helix</keyword>
<feature type="compositionally biased region" description="Low complexity" evidence="1">
    <location>
        <begin position="1"/>
        <end position="18"/>
    </location>
</feature>
<dbReference type="EMBL" id="CAJPVJ010010941">
    <property type="protein sequence ID" value="CAG2173514.1"/>
    <property type="molecule type" value="Genomic_DNA"/>
</dbReference>
<feature type="transmembrane region" description="Helical" evidence="2">
    <location>
        <begin position="372"/>
        <end position="394"/>
    </location>
</feature>
<proteinExistence type="predicted"/>
<feature type="transmembrane region" description="Helical" evidence="2">
    <location>
        <begin position="305"/>
        <end position="327"/>
    </location>
</feature>
<keyword evidence="2" id="KW-0812">Transmembrane</keyword>
<dbReference type="Proteomes" id="UP000728032">
    <property type="component" value="Unassembled WGS sequence"/>
</dbReference>
<dbReference type="OrthoDB" id="6020333at2759"/>
<keyword evidence="4" id="KW-1185">Reference proteome</keyword>
<dbReference type="EMBL" id="OC925766">
    <property type="protein sequence ID" value="CAD7656327.1"/>
    <property type="molecule type" value="Genomic_DNA"/>
</dbReference>